<dbReference type="RefSeq" id="WP_177714346.1">
    <property type="nucleotide sequence ID" value="NZ_JACRSQ010000001.1"/>
</dbReference>
<proteinExistence type="predicted"/>
<name>A0A926DRJ9_9FIRM</name>
<dbReference type="Pfam" id="PF20921">
    <property type="entry name" value="DUF1846_C"/>
    <property type="match status" value="1"/>
</dbReference>
<organism evidence="3 4">
    <name type="scientific">Bianquea renquensis</name>
    <dbReference type="NCBI Taxonomy" id="2763661"/>
    <lineage>
        <taxon>Bacteria</taxon>
        <taxon>Bacillati</taxon>
        <taxon>Bacillota</taxon>
        <taxon>Clostridia</taxon>
        <taxon>Eubacteriales</taxon>
        <taxon>Bianqueaceae</taxon>
        <taxon>Bianquea</taxon>
    </lineage>
</organism>
<feature type="domain" description="DUF1846" evidence="2">
    <location>
        <begin position="341"/>
        <end position="492"/>
    </location>
</feature>
<dbReference type="InterPro" id="IPR048496">
    <property type="entry name" value="DUF1846_N"/>
</dbReference>
<dbReference type="NCBIfam" id="NF010184">
    <property type="entry name" value="PRK13663.1"/>
    <property type="match status" value="1"/>
</dbReference>
<dbReference type="Gene3D" id="1.20.1570.10">
    <property type="entry name" value="dip2346 domain like"/>
    <property type="match status" value="1"/>
</dbReference>
<reference evidence="3" key="1">
    <citation type="submission" date="2020-08" db="EMBL/GenBank/DDBJ databases">
        <title>Genome public.</title>
        <authorList>
            <person name="Liu C."/>
            <person name="Sun Q."/>
        </authorList>
    </citation>
    <scope>NUCLEOTIDE SEQUENCE</scope>
    <source>
        <strain evidence="3">NSJ-32</strain>
    </source>
</reference>
<dbReference type="InterPro" id="IPR048441">
    <property type="entry name" value="DUF1846_C"/>
</dbReference>
<dbReference type="Gene3D" id="3.40.140.40">
    <property type="entry name" value="Domain of unknown function (DUF1846), C-terminal subdomain"/>
    <property type="match status" value="1"/>
</dbReference>
<dbReference type="EMBL" id="JACRSQ010000001">
    <property type="protein sequence ID" value="MBC8542010.1"/>
    <property type="molecule type" value="Genomic_DNA"/>
</dbReference>
<dbReference type="Gene3D" id="3.10.630.10">
    <property type="entry name" value="dip2346 domain like"/>
    <property type="match status" value="1"/>
</dbReference>
<dbReference type="Pfam" id="PF08903">
    <property type="entry name" value="DUF1846"/>
    <property type="match status" value="1"/>
</dbReference>
<evidence type="ECO:0000259" key="2">
    <source>
        <dbReference type="Pfam" id="PF20921"/>
    </source>
</evidence>
<dbReference type="Proteomes" id="UP000657006">
    <property type="component" value="Unassembled WGS sequence"/>
</dbReference>
<evidence type="ECO:0000259" key="1">
    <source>
        <dbReference type="Pfam" id="PF08903"/>
    </source>
</evidence>
<comment type="caution">
    <text evidence="3">The sequence shown here is derived from an EMBL/GenBank/DDBJ whole genome shotgun (WGS) entry which is preliminary data.</text>
</comment>
<feature type="domain" description="DUF1846" evidence="1">
    <location>
        <begin position="4"/>
        <end position="335"/>
    </location>
</feature>
<protein>
    <submittedName>
        <fullName evidence="3">DUF1846 domain-containing protein</fullName>
    </submittedName>
</protein>
<evidence type="ECO:0000313" key="3">
    <source>
        <dbReference type="EMBL" id="MBC8542010.1"/>
    </source>
</evidence>
<evidence type="ECO:0000313" key="4">
    <source>
        <dbReference type="Proteomes" id="UP000657006"/>
    </source>
</evidence>
<dbReference type="AlphaFoldDB" id="A0A926DRJ9"/>
<accession>A0A926DRJ9</accession>
<keyword evidence="4" id="KW-1185">Reference proteome</keyword>
<gene>
    <name evidence="3" type="ORF">H8730_00400</name>
</gene>
<sequence length="494" mass="54884">MTQGFDHDLYMKMQTEQIVKRIEKFDNKLYLEFGGKLFDDYHAARVLPGFEMNAKIRILQELKEKTEIIFCIGAGDIEKNKVRADIGITYDMDVLRLIDSIRRLGLTVSSVVITRYTDQPAADTFRKKLEMLGLTTYIHRPIKGYPTNVDLIVSQDGYGSNPYIETTKPLVVVTGPGAGSGKLATCLSQVYYEHTKGIHAGYAKFETFPIWNLPLKHPVNLAYEAATADLNDVNMIDPFHLEAYGTTTVNYNRDIEAFPVVKTILSKVTGDKDGYQSPTDMGVNMAGFCIVDDECVREASKQEVLRRYYKIRCDHKMGRVDIDAVEKVELIMKALDLEPTDRTVVEPALEKAEQTGAPAVAAQLPDGSILTGKTSDLMTAPAAMTLNSLKYLAGIADEILLLSPVVLKPILRLKKLMQPGREPVLNLKEVLTALSICEATNPLASLVLAKLPAMKGCEVHCSNILSVNDEQSLRELGLNVTCEPEFPTKNLYNL</sequence>